<evidence type="ECO:0000313" key="6">
    <source>
        <dbReference type="EMBL" id="PNU19635.1"/>
    </source>
</evidence>
<dbReference type="RefSeq" id="WP_103115869.1">
    <property type="nucleotide sequence ID" value="NZ_PPFX01000026.1"/>
</dbReference>
<dbReference type="AlphaFoldDB" id="A0A2K2H8K3"/>
<dbReference type="PROSITE" id="PS50931">
    <property type="entry name" value="HTH_LYSR"/>
    <property type="match status" value="1"/>
</dbReference>
<keyword evidence="2" id="KW-0805">Transcription regulation</keyword>
<gene>
    <name evidence="6" type="ORF">C2E25_11455</name>
</gene>
<dbReference type="FunFam" id="1.10.10.10:FF:000001">
    <property type="entry name" value="LysR family transcriptional regulator"/>
    <property type="match status" value="1"/>
</dbReference>
<dbReference type="PRINTS" id="PR00039">
    <property type="entry name" value="HTHLYSR"/>
</dbReference>
<dbReference type="Proteomes" id="UP000236340">
    <property type="component" value="Unassembled WGS sequence"/>
</dbReference>
<keyword evidence="4" id="KW-0804">Transcription</keyword>
<organism evidence="6 7">
    <name type="scientific">Geothermobacter hydrogeniphilus</name>
    <dbReference type="NCBI Taxonomy" id="1969733"/>
    <lineage>
        <taxon>Bacteria</taxon>
        <taxon>Pseudomonadati</taxon>
        <taxon>Thermodesulfobacteriota</taxon>
        <taxon>Desulfuromonadia</taxon>
        <taxon>Desulfuromonadales</taxon>
        <taxon>Geothermobacteraceae</taxon>
        <taxon>Geothermobacter</taxon>
    </lineage>
</organism>
<feature type="domain" description="HTH lysR-type" evidence="5">
    <location>
        <begin position="1"/>
        <end position="58"/>
    </location>
</feature>
<dbReference type="EMBL" id="PPFX01000026">
    <property type="protein sequence ID" value="PNU19635.1"/>
    <property type="molecule type" value="Genomic_DNA"/>
</dbReference>
<sequence>MDIKRLTLFCKIVELKSFTRAAEAVHLSQPSVSEQLRLLEESVGERLLDRMGREVVPTPAGRKLYPYARQILQLREEARQAMATFRGELAGTLSIGASTIPGTYILPGVIQQFRQQYPACRISIRIAGSGAIVQGVLESDYEFGLTGSRFRETRCAFEPLWDDQLAVILPVGHPLAGLPELPPEQLGNLPFVQREVDSGTRVFSETALREAGCDPGSLRIVAEFGSNEAVRQAVLAGLGAGILSLRAVASELDRGELVALPVRGTRMRRSFYLVQRRKRQLSPLAEAFLVHMRKAANSAPGV</sequence>
<dbReference type="CDD" id="cd08420">
    <property type="entry name" value="PBP2_CysL_like"/>
    <property type="match status" value="1"/>
</dbReference>
<dbReference type="OrthoDB" id="9808620at2"/>
<dbReference type="PANTHER" id="PTHR30126:SF39">
    <property type="entry name" value="HTH-TYPE TRANSCRIPTIONAL REGULATOR CYSL"/>
    <property type="match status" value="1"/>
</dbReference>
<comment type="similarity">
    <text evidence="1">Belongs to the LysR transcriptional regulatory family.</text>
</comment>
<dbReference type="InterPro" id="IPR036390">
    <property type="entry name" value="WH_DNA-bd_sf"/>
</dbReference>
<dbReference type="InterPro" id="IPR036388">
    <property type="entry name" value="WH-like_DNA-bd_sf"/>
</dbReference>
<dbReference type="SUPFAM" id="SSF53850">
    <property type="entry name" value="Periplasmic binding protein-like II"/>
    <property type="match status" value="1"/>
</dbReference>
<dbReference type="Pfam" id="PF00126">
    <property type="entry name" value="HTH_1"/>
    <property type="match status" value="1"/>
</dbReference>
<dbReference type="InterPro" id="IPR000847">
    <property type="entry name" value="LysR_HTH_N"/>
</dbReference>
<dbReference type="Gene3D" id="3.40.190.290">
    <property type="match status" value="1"/>
</dbReference>
<dbReference type="InterPro" id="IPR047788">
    <property type="entry name" value="LysR-like_Sec_metab"/>
</dbReference>
<evidence type="ECO:0000256" key="3">
    <source>
        <dbReference type="ARBA" id="ARBA00023125"/>
    </source>
</evidence>
<evidence type="ECO:0000256" key="1">
    <source>
        <dbReference type="ARBA" id="ARBA00009437"/>
    </source>
</evidence>
<name>A0A2K2H8K3_9BACT</name>
<dbReference type="GO" id="GO:0000976">
    <property type="term" value="F:transcription cis-regulatory region binding"/>
    <property type="evidence" value="ECO:0007669"/>
    <property type="project" value="TreeGrafter"/>
</dbReference>
<dbReference type="PANTHER" id="PTHR30126">
    <property type="entry name" value="HTH-TYPE TRANSCRIPTIONAL REGULATOR"/>
    <property type="match status" value="1"/>
</dbReference>
<dbReference type="GO" id="GO:0003700">
    <property type="term" value="F:DNA-binding transcription factor activity"/>
    <property type="evidence" value="ECO:0007669"/>
    <property type="project" value="InterPro"/>
</dbReference>
<dbReference type="NCBIfam" id="NF040786">
    <property type="entry name" value="LysR_Sec_metab"/>
    <property type="match status" value="1"/>
</dbReference>
<evidence type="ECO:0000256" key="2">
    <source>
        <dbReference type="ARBA" id="ARBA00023015"/>
    </source>
</evidence>
<protein>
    <submittedName>
        <fullName evidence="6">LysR family transcriptional regulator</fullName>
    </submittedName>
</protein>
<reference evidence="6 7" key="1">
    <citation type="journal article" date="2018" name="Genome Announc.">
        <title>Genome Sequence of Geothermobacter sp. HR-1 Iron Reducer from the Loihi Seamount.</title>
        <authorList>
            <person name="Smith H."/>
            <person name="Abuyen K."/>
            <person name="Tremblay J."/>
            <person name="Savalia P."/>
            <person name="Perez-Rodriguez I."/>
            <person name="Emerson D."/>
            <person name="Tully B."/>
            <person name="Amend J."/>
        </authorList>
    </citation>
    <scope>NUCLEOTIDE SEQUENCE [LARGE SCALE GENOMIC DNA]</scope>
    <source>
        <strain evidence="6 7">HR-1</strain>
    </source>
</reference>
<evidence type="ECO:0000256" key="4">
    <source>
        <dbReference type="ARBA" id="ARBA00023163"/>
    </source>
</evidence>
<dbReference type="Pfam" id="PF03466">
    <property type="entry name" value="LysR_substrate"/>
    <property type="match status" value="1"/>
</dbReference>
<proteinExistence type="inferred from homology"/>
<dbReference type="Gene3D" id="1.10.10.10">
    <property type="entry name" value="Winged helix-like DNA-binding domain superfamily/Winged helix DNA-binding domain"/>
    <property type="match status" value="1"/>
</dbReference>
<accession>A0A2K2H8K3</accession>
<dbReference type="SUPFAM" id="SSF46785">
    <property type="entry name" value="Winged helix' DNA-binding domain"/>
    <property type="match status" value="1"/>
</dbReference>
<evidence type="ECO:0000259" key="5">
    <source>
        <dbReference type="PROSITE" id="PS50931"/>
    </source>
</evidence>
<evidence type="ECO:0000313" key="7">
    <source>
        <dbReference type="Proteomes" id="UP000236340"/>
    </source>
</evidence>
<comment type="caution">
    <text evidence="6">The sequence shown here is derived from an EMBL/GenBank/DDBJ whole genome shotgun (WGS) entry which is preliminary data.</text>
</comment>
<keyword evidence="3" id="KW-0238">DNA-binding</keyword>
<dbReference type="InterPro" id="IPR005119">
    <property type="entry name" value="LysR_subst-bd"/>
</dbReference>